<dbReference type="OrthoDB" id="7834608at2"/>
<evidence type="ECO:0000313" key="3">
    <source>
        <dbReference type="EMBL" id="SNY50131.1"/>
    </source>
</evidence>
<keyword evidence="1" id="KW-0732">Signal</keyword>
<feature type="signal peptide" evidence="1">
    <location>
        <begin position="1"/>
        <end position="27"/>
    </location>
</feature>
<dbReference type="RefSeq" id="WP_097145458.1">
    <property type="nucleotide sequence ID" value="NZ_OBEA01000003.1"/>
</dbReference>
<protein>
    <recommendedName>
        <fullName evidence="6">Lipoprotein</fullName>
    </recommendedName>
</protein>
<dbReference type="AlphaFoldDB" id="A0A285IT60"/>
<proteinExistence type="predicted"/>
<reference evidence="2 5" key="2">
    <citation type="journal article" date="2018" name="Int. J. Syst. Evol. Microbiol.">
        <title>Pseudooceanicola lipolyticus sp. nov., a marine alphaproteobacterium, reclassification of Oceanicola flagellatus as Pseudooceanicola flagellatus comb. nov. and emended description of the genus Pseudooceanicola.</title>
        <authorList>
            <person name="Huang M.-M."/>
            <person name="Guo L.-L."/>
            <person name="Wu Y.-H."/>
            <person name="Lai Q.-L."/>
            <person name="Shao Z.-Z."/>
            <person name="Wang C.-S."/>
            <person name="Wu M."/>
            <person name="Xu X.-W."/>
        </authorList>
    </citation>
    <scope>NUCLEOTIDE SEQUENCE [LARGE SCALE GENOMIC DNA]</scope>
    <source>
        <strain evidence="2 5">Ar-45</strain>
    </source>
</reference>
<dbReference type="Proteomes" id="UP000231702">
    <property type="component" value="Unassembled WGS sequence"/>
</dbReference>
<evidence type="ECO:0000256" key="1">
    <source>
        <dbReference type="SAM" id="SignalP"/>
    </source>
</evidence>
<evidence type="ECO:0000313" key="4">
    <source>
        <dbReference type="Proteomes" id="UP000231655"/>
    </source>
</evidence>
<dbReference type="Proteomes" id="UP000231655">
    <property type="component" value="Unassembled WGS sequence"/>
</dbReference>
<dbReference type="EMBL" id="PGTD01000009">
    <property type="protein sequence ID" value="PJE31398.1"/>
    <property type="molecule type" value="Genomic_DNA"/>
</dbReference>
<name>A0A285IT60_9RHOB</name>
<dbReference type="EMBL" id="OBEA01000003">
    <property type="protein sequence ID" value="SNY50131.1"/>
    <property type="molecule type" value="Genomic_DNA"/>
</dbReference>
<accession>A0A285IT60</accession>
<evidence type="ECO:0008006" key="6">
    <source>
        <dbReference type="Google" id="ProtNLM"/>
    </source>
</evidence>
<evidence type="ECO:0000313" key="5">
    <source>
        <dbReference type="Proteomes" id="UP000231702"/>
    </source>
</evidence>
<organism evidence="3 4">
    <name type="scientific">Pseudooceanicola antarcticus</name>
    <dbReference type="NCBI Taxonomy" id="1247613"/>
    <lineage>
        <taxon>Bacteria</taxon>
        <taxon>Pseudomonadati</taxon>
        <taxon>Pseudomonadota</taxon>
        <taxon>Alphaproteobacteria</taxon>
        <taxon>Rhodobacterales</taxon>
        <taxon>Paracoccaceae</taxon>
        <taxon>Pseudooceanicola</taxon>
    </lineage>
</organism>
<reference evidence="3 4" key="1">
    <citation type="submission" date="2017-09" db="EMBL/GenBank/DDBJ databases">
        <authorList>
            <person name="Ehlers B."/>
            <person name="Leendertz F.H."/>
        </authorList>
    </citation>
    <scope>NUCLEOTIDE SEQUENCE [LARGE SCALE GENOMIC DNA]</scope>
    <source>
        <strain evidence="3 4">CGMCC 1.12662</strain>
    </source>
</reference>
<evidence type="ECO:0000313" key="2">
    <source>
        <dbReference type="EMBL" id="PJE31398.1"/>
    </source>
</evidence>
<sequence length="226" mass="24266">MLRSLAAFRLLPGLLAAVFLLSACTNPDDFDEPLPDLGDFSLGHNVVVASKMKKVAISREASAEEWETVMKAAVQERFGRYDGDKMYHLGISVEGYILAPPGIPLVLSPKSGLIINVTVWDDLAGAKINEEPKQFTVLETFSGDTLVGSGLTQTREEQMDNLARNAAKQIENWLLDNREWFGVAPGPQAGMVAPSTAPAEIPEGELEAPAEAAVDTVDEVVTSEAG</sequence>
<dbReference type="PROSITE" id="PS51257">
    <property type="entry name" value="PROKAR_LIPOPROTEIN"/>
    <property type="match status" value="1"/>
</dbReference>
<keyword evidence="5" id="KW-1185">Reference proteome</keyword>
<feature type="chain" id="PRO_5011973014" description="Lipoprotein" evidence="1">
    <location>
        <begin position="28"/>
        <end position="226"/>
    </location>
</feature>
<gene>
    <name evidence="2" type="ORF">CVM39_03320</name>
    <name evidence="3" type="ORF">SAMN06297129_1697</name>
</gene>